<feature type="transmembrane region" description="Helical" evidence="21">
    <location>
        <begin position="6"/>
        <end position="27"/>
    </location>
</feature>
<evidence type="ECO:0000256" key="11">
    <source>
        <dbReference type="ARBA" id="ARBA00023034"/>
    </source>
</evidence>
<dbReference type="FunFam" id="3.90.1480.20:FF:000012">
    <property type="entry name" value="ST6 beta-galactoside alpha-2,6-sialyltransferase 1"/>
    <property type="match status" value="1"/>
</dbReference>
<keyword evidence="23" id="KW-1185">Reference proteome</keyword>
<dbReference type="PANTHER" id="PTHR46059">
    <property type="entry name" value="BETA-GALACTOSIDE ALPHA-2,6-SIALYLTRANSFERASE"/>
    <property type="match status" value="1"/>
</dbReference>
<keyword evidence="5" id="KW-0964">Secreted</keyword>
<protein>
    <recommendedName>
        <fullName evidence="17">Beta-galactoside alpha-2,6-sialyltransferase 1</fullName>
        <ecNumber evidence="16">2.4.3.1</ecNumber>
    </recommendedName>
    <alternativeName>
        <fullName evidence="20">CMP-N-acetylneuraminate-beta-galactosamide-alpha-2,6-sialyltransferase 1</fullName>
    </alternativeName>
    <alternativeName>
        <fullName evidence="19">ST6Gal I</fullName>
    </alternativeName>
    <alternativeName>
        <fullName evidence="18">Sialyltransferase 1</fullName>
    </alternativeName>
</protein>
<gene>
    <name evidence="22" type="ORF">B7P43_G07935</name>
</gene>
<evidence type="ECO:0000313" key="22">
    <source>
        <dbReference type="EMBL" id="PNF31879.1"/>
    </source>
</evidence>
<evidence type="ECO:0000256" key="7">
    <source>
        <dbReference type="ARBA" id="ARBA00022679"/>
    </source>
</evidence>
<comment type="subcellular location">
    <subcellularLocation>
        <location evidence="1">Golgi apparatus</location>
        <location evidence="1">Golgi stack membrane</location>
        <topology evidence="1">Single-pass type II membrane protein</topology>
    </subcellularLocation>
    <subcellularLocation>
        <location evidence="2">Secreted</location>
    </subcellularLocation>
</comment>
<evidence type="ECO:0000256" key="5">
    <source>
        <dbReference type="ARBA" id="ARBA00022525"/>
    </source>
</evidence>
<evidence type="ECO:0000256" key="3">
    <source>
        <dbReference type="ARBA" id="ARBA00004922"/>
    </source>
</evidence>
<dbReference type="EMBL" id="NEVH01011194">
    <property type="protein sequence ID" value="PNF31879.1"/>
    <property type="molecule type" value="Genomic_DNA"/>
</dbReference>
<comment type="similarity">
    <text evidence="4">Belongs to the glycosyltransferase 29 family.</text>
</comment>
<dbReference type="FunCoup" id="A0A2J7QTG4">
    <property type="interactions" value="15"/>
</dbReference>
<evidence type="ECO:0000313" key="23">
    <source>
        <dbReference type="Proteomes" id="UP000235965"/>
    </source>
</evidence>
<keyword evidence="9" id="KW-0735">Signal-anchor</keyword>
<evidence type="ECO:0000256" key="8">
    <source>
        <dbReference type="ARBA" id="ARBA00022692"/>
    </source>
</evidence>
<evidence type="ECO:0000256" key="12">
    <source>
        <dbReference type="ARBA" id="ARBA00023136"/>
    </source>
</evidence>
<evidence type="ECO:0000256" key="10">
    <source>
        <dbReference type="ARBA" id="ARBA00022989"/>
    </source>
</evidence>
<evidence type="ECO:0000256" key="16">
    <source>
        <dbReference type="ARBA" id="ARBA00034329"/>
    </source>
</evidence>
<keyword evidence="10 21" id="KW-1133">Transmembrane helix</keyword>
<evidence type="ECO:0000256" key="19">
    <source>
        <dbReference type="ARBA" id="ARBA00076676"/>
    </source>
</evidence>
<dbReference type="InterPro" id="IPR001675">
    <property type="entry name" value="Glyco_trans_29"/>
</dbReference>
<dbReference type="InterPro" id="IPR038578">
    <property type="entry name" value="GT29-like_sf"/>
</dbReference>
<sequence>MRAIAVSVWIFINLVFLGMCGYIYLLWSQYWQYVERQQEHMAGLMNNARSGGGGVSQIFYYNHDTFTSTTDPDAIVISSGNRSNALSKHHSNDKPGNRTYVGRFPVNVVLRRHSQPRFPKTRVSGDEIRCADWSATDKVSSRVLAYKSQLVVQLRRVLLEESSVFKARGDSNNPYDVNYVGPRGSYIGKSVRELVCGLKKKVGSIRVISALDKPFMSLGLGGLFPRAPIFTEKYNTCAIVTNAGSLFGSGLGTFIDMHDMVLRFNHAPTIGYEADVGMKTTLRIVNSQVVSKPSFNFMTSPLYQNVILLAWDPSNYSSTLEQWYQQPDFDVFTPYFERRKLYPEQAFYLLDPRSQWMLWDYVQSLIPVRIRKNPPSSGFLGLALMLPHCSHVDLLEYVPSVRLTKRCHYWDVAEDSSCTFGVWHPLAAEKLLALALNVDHPILNNSDAVTEILSVTVNTPTVLYQHNTRFSCGSYTVVRTACN</sequence>
<dbReference type="Pfam" id="PF00777">
    <property type="entry name" value="Glyco_transf_29"/>
    <property type="match status" value="1"/>
</dbReference>
<dbReference type="AlphaFoldDB" id="A0A2J7QTG4"/>
<organism evidence="22 23">
    <name type="scientific">Cryptotermes secundus</name>
    <dbReference type="NCBI Taxonomy" id="105785"/>
    <lineage>
        <taxon>Eukaryota</taxon>
        <taxon>Metazoa</taxon>
        <taxon>Ecdysozoa</taxon>
        <taxon>Arthropoda</taxon>
        <taxon>Hexapoda</taxon>
        <taxon>Insecta</taxon>
        <taxon>Pterygota</taxon>
        <taxon>Neoptera</taxon>
        <taxon>Polyneoptera</taxon>
        <taxon>Dictyoptera</taxon>
        <taxon>Blattodea</taxon>
        <taxon>Blattoidea</taxon>
        <taxon>Termitoidae</taxon>
        <taxon>Kalotermitidae</taxon>
        <taxon>Cryptotermitinae</taxon>
        <taxon>Cryptotermes</taxon>
    </lineage>
</organism>
<dbReference type="GO" id="GO:0005576">
    <property type="term" value="C:extracellular region"/>
    <property type="evidence" value="ECO:0007669"/>
    <property type="project" value="UniProtKB-SubCell"/>
</dbReference>
<dbReference type="STRING" id="105785.A0A2J7QTG4"/>
<dbReference type="GO" id="GO:0003835">
    <property type="term" value="F:beta-galactoside alpha-2,6-sialyltransferase activity"/>
    <property type="evidence" value="ECO:0007669"/>
    <property type="project" value="UniProtKB-EC"/>
</dbReference>
<evidence type="ECO:0000256" key="18">
    <source>
        <dbReference type="ARBA" id="ARBA00076526"/>
    </source>
</evidence>
<comment type="pathway">
    <text evidence="3">Protein modification; protein glycosylation.</text>
</comment>
<evidence type="ECO:0000256" key="6">
    <source>
        <dbReference type="ARBA" id="ARBA00022676"/>
    </source>
</evidence>
<comment type="catalytic activity">
    <reaction evidence="15">
        <text>a beta-D-galactoside + CMP-N-acetyl-beta-neuraminate = an N-acetyl-alpha-neuraminyl-(2-&gt;6)-beta-D-galactosyl derivative + CMP + H(+)</text>
        <dbReference type="Rhea" id="RHEA:52104"/>
        <dbReference type="ChEBI" id="CHEBI:15378"/>
        <dbReference type="ChEBI" id="CHEBI:28034"/>
        <dbReference type="ChEBI" id="CHEBI:57812"/>
        <dbReference type="ChEBI" id="CHEBI:60377"/>
        <dbReference type="ChEBI" id="CHEBI:136398"/>
        <dbReference type="EC" id="2.4.3.1"/>
    </reaction>
</comment>
<evidence type="ECO:0000256" key="4">
    <source>
        <dbReference type="ARBA" id="ARBA00006003"/>
    </source>
</evidence>
<dbReference type="GO" id="GO:0097503">
    <property type="term" value="P:sialylation"/>
    <property type="evidence" value="ECO:0007669"/>
    <property type="project" value="TreeGrafter"/>
</dbReference>
<keyword evidence="11" id="KW-0333">Golgi apparatus</keyword>
<evidence type="ECO:0000256" key="15">
    <source>
        <dbReference type="ARBA" id="ARBA00034249"/>
    </source>
</evidence>
<keyword evidence="12 21" id="KW-0472">Membrane</keyword>
<dbReference type="EC" id="2.4.3.1" evidence="16"/>
<evidence type="ECO:0000256" key="20">
    <source>
        <dbReference type="ARBA" id="ARBA00080062"/>
    </source>
</evidence>
<accession>A0A2J7QTG4</accession>
<evidence type="ECO:0000256" key="9">
    <source>
        <dbReference type="ARBA" id="ARBA00022968"/>
    </source>
</evidence>
<reference evidence="22 23" key="1">
    <citation type="submission" date="2017-12" db="EMBL/GenBank/DDBJ databases">
        <title>Hemimetabolous genomes reveal molecular basis of termite eusociality.</title>
        <authorList>
            <person name="Harrison M.C."/>
            <person name="Jongepier E."/>
            <person name="Robertson H.M."/>
            <person name="Arning N."/>
            <person name="Bitard-Feildel T."/>
            <person name="Chao H."/>
            <person name="Childers C.P."/>
            <person name="Dinh H."/>
            <person name="Doddapaneni H."/>
            <person name="Dugan S."/>
            <person name="Gowin J."/>
            <person name="Greiner C."/>
            <person name="Han Y."/>
            <person name="Hu H."/>
            <person name="Hughes D.S.T."/>
            <person name="Huylmans A.-K."/>
            <person name="Kemena C."/>
            <person name="Kremer L.P.M."/>
            <person name="Lee S.L."/>
            <person name="Lopez-Ezquerra A."/>
            <person name="Mallet L."/>
            <person name="Monroy-Kuhn J.M."/>
            <person name="Moser A."/>
            <person name="Murali S.C."/>
            <person name="Muzny D.M."/>
            <person name="Otani S."/>
            <person name="Piulachs M.-D."/>
            <person name="Poelchau M."/>
            <person name="Qu J."/>
            <person name="Schaub F."/>
            <person name="Wada-Katsumata A."/>
            <person name="Worley K.C."/>
            <person name="Xie Q."/>
            <person name="Ylla G."/>
            <person name="Poulsen M."/>
            <person name="Gibbs R.A."/>
            <person name="Schal C."/>
            <person name="Richards S."/>
            <person name="Belles X."/>
            <person name="Korb J."/>
            <person name="Bornberg-Bauer E."/>
        </authorList>
    </citation>
    <scope>NUCLEOTIDE SEQUENCE [LARGE SCALE GENOMIC DNA]</scope>
    <source>
        <tissue evidence="22">Whole body</tissue>
    </source>
</reference>
<dbReference type="PANTHER" id="PTHR46059:SF1">
    <property type="entry name" value="BETA-GALACTOSIDE ALPHA-2,6-SIALYLTRANSFERASE"/>
    <property type="match status" value="1"/>
</dbReference>
<keyword evidence="14" id="KW-0325">Glycoprotein</keyword>
<dbReference type="Proteomes" id="UP000235965">
    <property type="component" value="Unassembled WGS sequence"/>
</dbReference>
<evidence type="ECO:0000256" key="17">
    <source>
        <dbReference type="ARBA" id="ARBA00069321"/>
    </source>
</evidence>
<keyword evidence="7" id="KW-0808">Transferase</keyword>
<evidence type="ECO:0000256" key="21">
    <source>
        <dbReference type="SAM" id="Phobius"/>
    </source>
</evidence>
<keyword evidence="6" id="KW-0328">Glycosyltransferase</keyword>
<dbReference type="Gene3D" id="3.90.1480.20">
    <property type="entry name" value="Glycosyl transferase family 29"/>
    <property type="match status" value="1"/>
</dbReference>
<dbReference type="CDD" id="cd23968">
    <property type="entry name" value="GT29_ST6GAL1_2"/>
    <property type="match status" value="1"/>
</dbReference>
<comment type="caution">
    <text evidence="22">The sequence shown here is derived from an EMBL/GenBank/DDBJ whole genome shotgun (WGS) entry which is preliminary data.</text>
</comment>
<keyword evidence="13" id="KW-1015">Disulfide bond</keyword>
<evidence type="ECO:0000256" key="14">
    <source>
        <dbReference type="ARBA" id="ARBA00023180"/>
    </source>
</evidence>
<dbReference type="OrthoDB" id="10264956at2759"/>
<proteinExistence type="inferred from homology"/>
<evidence type="ECO:0000256" key="1">
    <source>
        <dbReference type="ARBA" id="ARBA00004447"/>
    </source>
</evidence>
<name>A0A2J7QTG4_9NEOP</name>
<keyword evidence="8 21" id="KW-0812">Transmembrane</keyword>
<dbReference type="GO" id="GO:0032580">
    <property type="term" value="C:Golgi cisterna membrane"/>
    <property type="evidence" value="ECO:0007669"/>
    <property type="project" value="UniProtKB-SubCell"/>
</dbReference>
<dbReference type="InParanoid" id="A0A2J7QTG4"/>
<evidence type="ECO:0000256" key="2">
    <source>
        <dbReference type="ARBA" id="ARBA00004613"/>
    </source>
</evidence>
<evidence type="ECO:0000256" key="13">
    <source>
        <dbReference type="ARBA" id="ARBA00023157"/>
    </source>
</evidence>